<comment type="caution">
    <text evidence="4">The sequence shown here is derived from an EMBL/GenBank/DDBJ whole genome shotgun (WGS) entry which is preliminary data.</text>
</comment>
<evidence type="ECO:0000313" key="5">
    <source>
        <dbReference type="Proteomes" id="UP001216253"/>
    </source>
</evidence>
<protein>
    <submittedName>
        <fullName evidence="4">Group II intron reverse transcriptase/maturase</fullName>
        <ecNumber evidence="4">2.7.7.49</ecNumber>
    </submittedName>
</protein>
<feature type="compositionally biased region" description="Gly residues" evidence="2">
    <location>
        <begin position="1"/>
        <end position="17"/>
    </location>
</feature>
<reference evidence="4 5" key="1">
    <citation type="submission" date="2023-03" db="EMBL/GenBank/DDBJ databases">
        <title>NovoSphingobium album sp. nov. isolated from polycyclic aromatic hydrocarbons- and heavy-metal polluted soil.</title>
        <authorList>
            <person name="Liu Z."/>
            <person name="Wang K."/>
        </authorList>
    </citation>
    <scope>NUCLEOTIDE SEQUENCE [LARGE SCALE GENOMIC DNA]</scope>
    <source>
        <strain evidence="4 5">H3SJ31-1</strain>
    </source>
</reference>
<dbReference type="SUPFAM" id="SSF56672">
    <property type="entry name" value="DNA/RNA polymerases"/>
    <property type="match status" value="1"/>
</dbReference>
<sequence>MAKGGSGYSEPAGGGRKPGPVNTEFILDMQCKLFRWSHADPNRMFGDVFNLVCDRRTLDYAWRKLTRNRGSRTPGTDGMGRIQVEQRTGGVELFLDEIEAELHSGTYRPQPVRQRMIPKPGKPGKFRPLGIPTLKDRLVQMALKLVLEPIFEADFYPTSFGFRRRRSTHDAIAMIQRQVNPGRWGNSRVAYVIEGDIKGCFDNIDHHRLMERVRRRIRDRKVLRLVLAFLRAGIMVEATVRHPVAGTPQGGIISPLLSNIMLTAIDERYRRWTPGPHETVTSATQRRARDYNSGKATFYIVRYADDFVVLVSGSREAAEAEKDALATFLREELRLELSPEKTLITDVRRGFDFLGYRIVKTRSARTGRFVCKLLIPLDKLQRLRDTIKARTKRPSLRLPLSEIIDSLNPLILGWRSYYRHAMRARREFRKLDWWLSGRIARWLRSKHPKTVRKTLRRFFQREPLGPMRWTDGNAQLRWFWEGATAPYPFRGTKITNGWDTVGEAWSGDRPADFWPMLNMLAAAR</sequence>
<evidence type="ECO:0000256" key="2">
    <source>
        <dbReference type="SAM" id="MobiDB-lite"/>
    </source>
</evidence>
<comment type="similarity">
    <text evidence="1">Belongs to the bacterial reverse transcriptase family.</text>
</comment>
<keyword evidence="5" id="KW-1185">Reference proteome</keyword>
<dbReference type="EC" id="2.7.7.49" evidence="4"/>
<dbReference type="InterPro" id="IPR030931">
    <property type="entry name" value="Group_II_RT_mat"/>
</dbReference>
<evidence type="ECO:0000256" key="1">
    <source>
        <dbReference type="ARBA" id="ARBA00034120"/>
    </source>
</evidence>
<gene>
    <name evidence="4" type="primary">ltrA</name>
    <name evidence="4" type="ORF">PYV00_23980</name>
</gene>
<dbReference type="InterPro" id="IPR013597">
    <property type="entry name" value="Mat_intron_G2"/>
</dbReference>
<feature type="domain" description="Reverse transcriptase" evidence="3">
    <location>
        <begin position="98"/>
        <end position="358"/>
    </location>
</feature>
<dbReference type="CDD" id="cd01651">
    <property type="entry name" value="RT_G2_intron"/>
    <property type="match status" value="1"/>
</dbReference>
<organism evidence="4 5">
    <name type="scientific">Novosphingobium album</name>
    <name type="common">ex Liu et al. 2023</name>
    <dbReference type="NCBI Taxonomy" id="3031130"/>
    <lineage>
        <taxon>Bacteria</taxon>
        <taxon>Pseudomonadati</taxon>
        <taxon>Pseudomonadota</taxon>
        <taxon>Alphaproteobacteria</taxon>
        <taxon>Sphingomonadales</taxon>
        <taxon>Sphingomonadaceae</taxon>
        <taxon>Novosphingobium</taxon>
    </lineage>
</organism>
<dbReference type="InterPro" id="IPR051083">
    <property type="entry name" value="GrpII_Intron_Splice-Mob/Def"/>
</dbReference>
<keyword evidence="4" id="KW-0548">Nucleotidyltransferase</keyword>
<feature type="region of interest" description="Disordered" evidence="2">
    <location>
        <begin position="1"/>
        <end position="21"/>
    </location>
</feature>
<dbReference type="Pfam" id="PF00078">
    <property type="entry name" value="RVT_1"/>
    <property type="match status" value="1"/>
</dbReference>
<dbReference type="NCBIfam" id="TIGR04416">
    <property type="entry name" value="group_II_RT_mat"/>
    <property type="match status" value="1"/>
</dbReference>
<dbReference type="EMBL" id="JARESE010000116">
    <property type="protein sequence ID" value="MDE8654757.1"/>
    <property type="molecule type" value="Genomic_DNA"/>
</dbReference>
<dbReference type="PROSITE" id="PS50878">
    <property type="entry name" value="RT_POL"/>
    <property type="match status" value="1"/>
</dbReference>
<evidence type="ECO:0000259" key="3">
    <source>
        <dbReference type="PROSITE" id="PS50878"/>
    </source>
</evidence>
<keyword evidence="4" id="KW-0808">Transferase</keyword>
<name>A0ABT5WXX3_9SPHN</name>
<accession>A0ABT5WXX3</accession>
<dbReference type="InterPro" id="IPR000477">
    <property type="entry name" value="RT_dom"/>
</dbReference>
<evidence type="ECO:0000313" key="4">
    <source>
        <dbReference type="EMBL" id="MDE8654757.1"/>
    </source>
</evidence>
<dbReference type="GO" id="GO:0003964">
    <property type="term" value="F:RNA-directed DNA polymerase activity"/>
    <property type="evidence" value="ECO:0007669"/>
    <property type="project" value="UniProtKB-KW"/>
</dbReference>
<dbReference type="Proteomes" id="UP001216253">
    <property type="component" value="Unassembled WGS sequence"/>
</dbReference>
<dbReference type="PANTHER" id="PTHR34047">
    <property type="entry name" value="NUCLEAR INTRON MATURASE 1, MITOCHONDRIAL-RELATED"/>
    <property type="match status" value="1"/>
</dbReference>
<dbReference type="InterPro" id="IPR043502">
    <property type="entry name" value="DNA/RNA_pol_sf"/>
</dbReference>
<dbReference type="Pfam" id="PF08388">
    <property type="entry name" value="GIIM"/>
    <property type="match status" value="1"/>
</dbReference>
<dbReference type="PANTHER" id="PTHR34047:SF8">
    <property type="entry name" value="PROTEIN YKFC"/>
    <property type="match status" value="1"/>
</dbReference>
<keyword evidence="4" id="KW-0695">RNA-directed DNA polymerase</keyword>
<proteinExistence type="inferred from homology"/>